<reference evidence="1 2" key="1">
    <citation type="submission" date="2020-05" db="EMBL/GenBank/DDBJ databases">
        <authorList>
            <person name="Campoy J."/>
            <person name="Schneeberger K."/>
            <person name="Spophaly S."/>
        </authorList>
    </citation>
    <scope>NUCLEOTIDE SEQUENCE [LARGE SCALE GENOMIC DNA]</scope>
    <source>
        <strain evidence="1">PruArmRojPasFocal</strain>
    </source>
</reference>
<dbReference type="AlphaFoldDB" id="A0A6J5UH44"/>
<sequence length="95" mass="10296">MMPNASMAQAVGGLTYTSKASAKPLEGQHIPQAGGGFCLFYTWAKPHVSSSSSFDFRAHLINHPMTASLHHLSLPKLYFTLAVCLLMFAKLVSND</sequence>
<protein>
    <submittedName>
        <fullName evidence="1">Uncharacterized protein</fullName>
    </submittedName>
</protein>
<gene>
    <name evidence="1" type="ORF">CURHAP_LOCUS24753</name>
</gene>
<dbReference type="Proteomes" id="UP000507222">
    <property type="component" value="Unassembled WGS sequence"/>
</dbReference>
<accession>A0A6J5UH44</accession>
<name>A0A6J5UH44_PRUAR</name>
<organism evidence="1 2">
    <name type="scientific">Prunus armeniaca</name>
    <name type="common">Apricot</name>
    <name type="synonym">Armeniaca vulgaris</name>
    <dbReference type="NCBI Taxonomy" id="36596"/>
    <lineage>
        <taxon>Eukaryota</taxon>
        <taxon>Viridiplantae</taxon>
        <taxon>Streptophyta</taxon>
        <taxon>Embryophyta</taxon>
        <taxon>Tracheophyta</taxon>
        <taxon>Spermatophyta</taxon>
        <taxon>Magnoliopsida</taxon>
        <taxon>eudicotyledons</taxon>
        <taxon>Gunneridae</taxon>
        <taxon>Pentapetalae</taxon>
        <taxon>rosids</taxon>
        <taxon>fabids</taxon>
        <taxon>Rosales</taxon>
        <taxon>Rosaceae</taxon>
        <taxon>Amygdaloideae</taxon>
        <taxon>Amygdaleae</taxon>
        <taxon>Prunus</taxon>
    </lineage>
</organism>
<evidence type="ECO:0000313" key="1">
    <source>
        <dbReference type="EMBL" id="CAB4275816.1"/>
    </source>
</evidence>
<proteinExistence type="predicted"/>
<evidence type="ECO:0000313" key="2">
    <source>
        <dbReference type="Proteomes" id="UP000507222"/>
    </source>
</evidence>
<dbReference type="EMBL" id="CAEKDK010000004">
    <property type="protein sequence ID" value="CAB4275816.1"/>
    <property type="molecule type" value="Genomic_DNA"/>
</dbReference>